<gene>
    <name evidence="1" type="ORF">ZHAS_00003740</name>
</gene>
<reference evidence="2" key="2">
    <citation type="submission" date="2020-05" db="UniProtKB">
        <authorList>
            <consortium name="EnsemblMetazoa"/>
        </authorList>
    </citation>
    <scope>IDENTIFICATION</scope>
</reference>
<dbReference type="EnsemblMetazoa" id="ASIC003740-RA">
    <property type="protein sequence ID" value="ASIC003740-PA"/>
    <property type="gene ID" value="ASIC003740"/>
</dbReference>
<proteinExistence type="predicted"/>
<sequence length="75" mass="8701">MRACVRTSLQTKVYQVYRRTVWAKRTYARLASMSVGTILTAARPFSAPQKLENPNRPKTLDEKEVRRFSSHAQVF</sequence>
<protein>
    <submittedName>
        <fullName evidence="1 2">Cytochrome B561</fullName>
    </submittedName>
</protein>
<dbReference type="EMBL" id="ATLV01012356">
    <property type="status" value="NOT_ANNOTATED_CDS"/>
    <property type="molecule type" value="Genomic_DNA"/>
</dbReference>
<dbReference type="Proteomes" id="UP000030765">
    <property type="component" value="Unassembled WGS sequence"/>
</dbReference>
<evidence type="ECO:0000313" key="3">
    <source>
        <dbReference type="Proteomes" id="UP000030765"/>
    </source>
</evidence>
<evidence type="ECO:0000313" key="2">
    <source>
        <dbReference type="EnsemblMetazoa" id="ASIC003740-PA"/>
    </source>
</evidence>
<dbReference type="EMBL" id="KE524785">
    <property type="protein sequence ID" value="KFB36535.1"/>
    <property type="molecule type" value="Genomic_DNA"/>
</dbReference>
<accession>A0A084VEZ1</accession>
<dbReference type="AlphaFoldDB" id="A0A084VEZ1"/>
<dbReference type="VEuPathDB" id="VectorBase:ASIC003740"/>
<keyword evidence="3" id="KW-1185">Reference proteome</keyword>
<reference evidence="1 3" key="1">
    <citation type="journal article" date="2014" name="BMC Genomics">
        <title>Genome sequence of Anopheles sinensis provides insight into genetics basis of mosquito competence for malaria parasites.</title>
        <authorList>
            <person name="Zhou D."/>
            <person name="Zhang D."/>
            <person name="Ding G."/>
            <person name="Shi L."/>
            <person name="Hou Q."/>
            <person name="Ye Y."/>
            <person name="Xu Y."/>
            <person name="Zhou H."/>
            <person name="Xiong C."/>
            <person name="Li S."/>
            <person name="Yu J."/>
            <person name="Hong S."/>
            <person name="Yu X."/>
            <person name="Zou P."/>
            <person name="Chen C."/>
            <person name="Chang X."/>
            <person name="Wang W."/>
            <person name="Lv Y."/>
            <person name="Sun Y."/>
            <person name="Ma L."/>
            <person name="Shen B."/>
            <person name="Zhu C."/>
        </authorList>
    </citation>
    <scope>NUCLEOTIDE SEQUENCE [LARGE SCALE GENOMIC DNA]</scope>
</reference>
<organism evidence="1">
    <name type="scientific">Anopheles sinensis</name>
    <name type="common">Mosquito</name>
    <dbReference type="NCBI Taxonomy" id="74873"/>
    <lineage>
        <taxon>Eukaryota</taxon>
        <taxon>Metazoa</taxon>
        <taxon>Ecdysozoa</taxon>
        <taxon>Arthropoda</taxon>
        <taxon>Hexapoda</taxon>
        <taxon>Insecta</taxon>
        <taxon>Pterygota</taxon>
        <taxon>Neoptera</taxon>
        <taxon>Endopterygota</taxon>
        <taxon>Diptera</taxon>
        <taxon>Nematocera</taxon>
        <taxon>Culicoidea</taxon>
        <taxon>Culicidae</taxon>
        <taxon>Anophelinae</taxon>
        <taxon>Anopheles</taxon>
    </lineage>
</organism>
<name>A0A084VEZ1_ANOSI</name>
<evidence type="ECO:0000313" key="1">
    <source>
        <dbReference type="EMBL" id="KFB36535.1"/>
    </source>
</evidence>